<dbReference type="GeneID" id="6342120"/>
<comment type="similarity">
    <text evidence="2 6">Belongs to the MIP/aquaporin (TC 1.A.8) family.</text>
</comment>
<evidence type="ECO:0000313" key="8">
    <source>
        <dbReference type="Proteomes" id="UP000245464"/>
    </source>
</evidence>
<keyword evidence="5" id="KW-0472">Membrane</keyword>
<sequence>MASHKQIPFSKRASSVSFALSSPVILRPFSTSTLGSDRYWSDMSEKAMNEKGYDSGLPFHEPSAALPEDHWSRRHRVIRNEINAFLGEFIGTFMFLSLAFAGTQIALNAAGSTTLNSSGNALPDVGKLLYIAFAFGVSLAINVAIFADISGGKFNPAVTAALFLTRKIQWFRALHTIAAQLIAGMTAAGFISALFPGPLIIATKLDPSMSVTRGLFLEAFVTSQLILTILMLEGGPSKPFYIGLSLFIAEICSVYFTGGSLNPARSFGPSVVVGFTSYHWIYWLGPLLGAGVASGAYSLIDFLRQERVQ</sequence>
<dbReference type="KEGG" id="ptrr:6342120"/>
<dbReference type="GO" id="GO:0005886">
    <property type="term" value="C:plasma membrane"/>
    <property type="evidence" value="ECO:0007669"/>
    <property type="project" value="TreeGrafter"/>
</dbReference>
<dbReference type="SUPFAM" id="SSF81338">
    <property type="entry name" value="Aquaporin-like"/>
    <property type="match status" value="1"/>
</dbReference>
<evidence type="ECO:0000256" key="2">
    <source>
        <dbReference type="ARBA" id="ARBA00006175"/>
    </source>
</evidence>
<dbReference type="Proteomes" id="UP000245464">
    <property type="component" value="Chromosome 4"/>
</dbReference>
<comment type="subcellular location">
    <subcellularLocation>
        <location evidence="1">Membrane</location>
        <topology evidence="1">Multi-pass membrane protein</topology>
    </subcellularLocation>
</comment>
<proteinExistence type="inferred from homology"/>
<dbReference type="AlphaFoldDB" id="A0A5M9L4F0"/>
<dbReference type="InterPro" id="IPR000425">
    <property type="entry name" value="MIP"/>
</dbReference>
<dbReference type="RefSeq" id="XP_065962751.1">
    <property type="nucleotide sequence ID" value="XM_066107083.1"/>
</dbReference>
<evidence type="ECO:0000256" key="5">
    <source>
        <dbReference type="ARBA" id="ARBA00023136"/>
    </source>
</evidence>
<dbReference type="InterPro" id="IPR034294">
    <property type="entry name" value="Aquaporin_transptr"/>
</dbReference>
<dbReference type="GO" id="GO:0015250">
    <property type="term" value="F:water channel activity"/>
    <property type="evidence" value="ECO:0007669"/>
    <property type="project" value="TreeGrafter"/>
</dbReference>
<keyword evidence="3 6" id="KW-0812">Transmembrane</keyword>
<gene>
    <name evidence="7" type="ORF">PtrM4_094230</name>
</gene>
<keyword evidence="6" id="KW-0813">Transport</keyword>
<keyword evidence="4" id="KW-1133">Transmembrane helix</keyword>
<organism evidence="7 8">
    <name type="scientific">Pyrenophora tritici-repentis</name>
    <dbReference type="NCBI Taxonomy" id="45151"/>
    <lineage>
        <taxon>Eukaryota</taxon>
        <taxon>Fungi</taxon>
        <taxon>Dikarya</taxon>
        <taxon>Ascomycota</taxon>
        <taxon>Pezizomycotina</taxon>
        <taxon>Dothideomycetes</taxon>
        <taxon>Pleosporomycetidae</taxon>
        <taxon>Pleosporales</taxon>
        <taxon>Pleosporineae</taxon>
        <taxon>Pleosporaceae</taxon>
        <taxon>Pyrenophora</taxon>
    </lineage>
</organism>
<dbReference type="InterPro" id="IPR023271">
    <property type="entry name" value="Aquaporin-like"/>
</dbReference>
<comment type="caution">
    <text evidence="7">The sequence shown here is derived from an EMBL/GenBank/DDBJ whole genome shotgun (WGS) entry which is preliminary data.</text>
</comment>
<evidence type="ECO:0000256" key="4">
    <source>
        <dbReference type="ARBA" id="ARBA00022989"/>
    </source>
</evidence>
<dbReference type="PRINTS" id="PR00783">
    <property type="entry name" value="MINTRINSICP"/>
</dbReference>
<evidence type="ECO:0000256" key="1">
    <source>
        <dbReference type="ARBA" id="ARBA00004141"/>
    </source>
</evidence>
<dbReference type="EMBL" id="NQIK02000004">
    <property type="protein sequence ID" value="KAF7571923.1"/>
    <property type="molecule type" value="Genomic_DNA"/>
</dbReference>
<name>A0A5M9L4F0_9PLEO</name>
<evidence type="ECO:0000256" key="3">
    <source>
        <dbReference type="ARBA" id="ARBA00022692"/>
    </source>
</evidence>
<evidence type="ECO:0000313" key="7">
    <source>
        <dbReference type="EMBL" id="KAF7571923.1"/>
    </source>
</evidence>
<dbReference type="PANTHER" id="PTHR19139">
    <property type="entry name" value="AQUAPORIN TRANSPORTER"/>
    <property type="match status" value="1"/>
</dbReference>
<evidence type="ECO:0000256" key="6">
    <source>
        <dbReference type="RuleBase" id="RU000477"/>
    </source>
</evidence>
<dbReference type="Gene3D" id="1.20.1080.10">
    <property type="entry name" value="Glycerol uptake facilitator protein"/>
    <property type="match status" value="1"/>
</dbReference>
<accession>A0A5M9L4F0</accession>
<dbReference type="PANTHER" id="PTHR19139:SF199">
    <property type="entry name" value="MIP17260P"/>
    <property type="match status" value="1"/>
</dbReference>
<protein>
    <submittedName>
        <fullName evidence="7">Uncharacterized protein</fullName>
    </submittedName>
</protein>
<reference evidence="7" key="1">
    <citation type="journal article" date="2018" name="BMC Genomics">
        <title>Comparative genomics of the wheat fungal pathogen Pyrenophora tritici-repentis reveals chromosomal variations and genome plasticity.</title>
        <authorList>
            <person name="Moolhuijzen P."/>
            <person name="See P.T."/>
            <person name="Hane J.K."/>
            <person name="Shi G."/>
            <person name="Liu Z."/>
            <person name="Oliver R.P."/>
            <person name="Moffat C.S."/>
        </authorList>
    </citation>
    <scope>NUCLEOTIDE SEQUENCE [LARGE SCALE GENOMIC DNA]</scope>
    <source>
        <strain evidence="7">M4</strain>
    </source>
</reference>
<dbReference type="Pfam" id="PF00230">
    <property type="entry name" value="MIP"/>
    <property type="match status" value="1"/>
</dbReference>